<evidence type="ECO:0000259" key="3">
    <source>
        <dbReference type="PROSITE" id="PS51186"/>
    </source>
</evidence>
<comment type="caution">
    <text evidence="4">The sequence shown here is derived from an EMBL/GenBank/DDBJ whole genome shotgun (WGS) entry which is preliminary data.</text>
</comment>
<dbReference type="PROSITE" id="PS51186">
    <property type="entry name" value="GNAT"/>
    <property type="match status" value="1"/>
</dbReference>
<evidence type="ECO:0000313" key="5">
    <source>
        <dbReference type="Proteomes" id="UP000549913"/>
    </source>
</evidence>
<reference evidence="4 5" key="1">
    <citation type="submission" date="2020-07" db="EMBL/GenBank/DDBJ databases">
        <title>Sequencing the genomes of 1000 actinobacteria strains.</title>
        <authorList>
            <person name="Klenk H.-P."/>
        </authorList>
    </citation>
    <scope>NUCLEOTIDE SEQUENCE [LARGE SCALE GENOMIC DNA]</scope>
    <source>
        <strain evidence="4 5">DSM 26474</strain>
    </source>
</reference>
<evidence type="ECO:0000256" key="2">
    <source>
        <dbReference type="ARBA" id="ARBA00023315"/>
    </source>
</evidence>
<dbReference type="InterPro" id="IPR000182">
    <property type="entry name" value="GNAT_dom"/>
</dbReference>
<sequence>MIASLALPVPLETPGGAVTLRRADVEDLDALMRLLADDAISASRGDQADESDTAAYRAGLVETLADASNDLVVAVGPDGVVIAMMQLTRIPGLSRRGATRLLVEAVRVSSARRSSGIGSALMRWTTDVAAPALGAALVQLTSDEARTDAHRFYERLGFVGSHRGFKYAVRERADAL</sequence>
<dbReference type="Gene3D" id="3.40.630.30">
    <property type="match status" value="1"/>
</dbReference>
<name>A0A852STT4_9MICO</name>
<feature type="domain" description="N-acetyltransferase" evidence="3">
    <location>
        <begin position="18"/>
        <end position="176"/>
    </location>
</feature>
<keyword evidence="1 4" id="KW-0808">Transferase</keyword>
<dbReference type="Pfam" id="PF00583">
    <property type="entry name" value="Acetyltransf_1"/>
    <property type="match status" value="1"/>
</dbReference>
<keyword evidence="2" id="KW-0012">Acyltransferase</keyword>
<protein>
    <submittedName>
        <fullName evidence="4">GNAT superfamily N-acetyltransferase</fullName>
    </submittedName>
</protein>
<organism evidence="4 5">
    <name type="scientific">Herbiconiux flava</name>
    <dbReference type="NCBI Taxonomy" id="881268"/>
    <lineage>
        <taxon>Bacteria</taxon>
        <taxon>Bacillati</taxon>
        <taxon>Actinomycetota</taxon>
        <taxon>Actinomycetes</taxon>
        <taxon>Micrococcales</taxon>
        <taxon>Microbacteriaceae</taxon>
        <taxon>Herbiconiux</taxon>
    </lineage>
</organism>
<dbReference type="PANTHER" id="PTHR43877:SF2">
    <property type="entry name" value="AMINOALKYLPHOSPHONATE N-ACETYLTRANSFERASE-RELATED"/>
    <property type="match status" value="1"/>
</dbReference>
<proteinExistence type="predicted"/>
<dbReference type="Proteomes" id="UP000549913">
    <property type="component" value="Unassembled WGS sequence"/>
</dbReference>
<dbReference type="PANTHER" id="PTHR43877">
    <property type="entry name" value="AMINOALKYLPHOSPHONATE N-ACETYLTRANSFERASE-RELATED-RELATED"/>
    <property type="match status" value="1"/>
</dbReference>
<dbReference type="InterPro" id="IPR050832">
    <property type="entry name" value="Bact_Acetyltransf"/>
</dbReference>
<dbReference type="SUPFAM" id="SSF55729">
    <property type="entry name" value="Acyl-CoA N-acyltransferases (Nat)"/>
    <property type="match status" value="1"/>
</dbReference>
<accession>A0A852STT4</accession>
<keyword evidence="5" id="KW-1185">Reference proteome</keyword>
<dbReference type="CDD" id="cd04301">
    <property type="entry name" value="NAT_SF"/>
    <property type="match status" value="1"/>
</dbReference>
<dbReference type="InterPro" id="IPR016181">
    <property type="entry name" value="Acyl_CoA_acyltransferase"/>
</dbReference>
<dbReference type="RefSeq" id="WP_179548888.1">
    <property type="nucleotide sequence ID" value="NZ_BSEW01000002.1"/>
</dbReference>
<dbReference type="EMBL" id="JACCBM010000001">
    <property type="protein sequence ID" value="NYD72064.1"/>
    <property type="molecule type" value="Genomic_DNA"/>
</dbReference>
<evidence type="ECO:0000313" key="4">
    <source>
        <dbReference type="EMBL" id="NYD72064.1"/>
    </source>
</evidence>
<dbReference type="AlphaFoldDB" id="A0A852STT4"/>
<evidence type="ECO:0000256" key="1">
    <source>
        <dbReference type="ARBA" id="ARBA00022679"/>
    </source>
</evidence>
<gene>
    <name evidence="4" type="ORF">BJ984_003222</name>
</gene>
<dbReference type="GO" id="GO:0016747">
    <property type="term" value="F:acyltransferase activity, transferring groups other than amino-acyl groups"/>
    <property type="evidence" value="ECO:0007669"/>
    <property type="project" value="InterPro"/>
</dbReference>